<dbReference type="RefSeq" id="WP_137117852.1">
    <property type="nucleotide sequence ID" value="NZ_CP032324.1"/>
</dbReference>
<dbReference type="InterPro" id="IPR009363">
    <property type="entry name" value="Phage_Mu_Gp16"/>
</dbReference>
<evidence type="ECO:0000313" key="2">
    <source>
        <dbReference type="EMBL" id="QCN99469.1"/>
    </source>
</evidence>
<reference evidence="1 3" key="1">
    <citation type="submission" date="2018-09" db="EMBL/GenBank/DDBJ databases">
        <title>Whole genome based analysis of evolution and adaptive divergence in Indian and Brazilian strains of Azospirillum brasilense.</title>
        <authorList>
            <person name="Singh C."/>
            <person name="Tripathi A.K."/>
        </authorList>
    </citation>
    <scope>NUCLEOTIDE SEQUENCE [LARGE SCALE GENOMIC DNA]</scope>
    <source>
        <strain evidence="1 3">MTCC4035</strain>
        <plasmid evidence="1 3">p3</plasmid>
    </source>
</reference>
<dbReference type="Proteomes" id="UP000298595">
    <property type="component" value="Plasmid p3"/>
</dbReference>
<dbReference type="EMBL" id="CP032324">
    <property type="protein sequence ID" value="QCN98898.1"/>
    <property type="molecule type" value="Genomic_DNA"/>
</dbReference>
<accession>A0A4D8PSQ4</accession>
<dbReference type="AlphaFoldDB" id="A0A4D8PSQ4"/>
<proteinExistence type="predicted"/>
<name>A0A4D8PSQ4_9PROT</name>
<dbReference type="EMBL" id="CP032324">
    <property type="protein sequence ID" value="QCN99469.1"/>
    <property type="molecule type" value="Genomic_DNA"/>
</dbReference>
<protein>
    <submittedName>
        <fullName evidence="1">Regulatory protein GemA</fullName>
    </submittedName>
</protein>
<keyword evidence="1" id="KW-0614">Plasmid</keyword>
<gene>
    <name evidence="1" type="ORF">D3093_26795</name>
    <name evidence="2" type="ORF">D3093_30055</name>
</gene>
<evidence type="ECO:0000313" key="1">
    <source>
        <dbReference type="EMBL" id="QCN98898.1"/>
    </source>
</evidence>
<dbReference type="Pfam" id="PF06252">
    <property type="entry name" value="GemA"/>
    <property type="match status" value="1"/>
</dbReference>
<evidence type="ECO:0000313" key="3">
    <source>
        <dbReference type="Proteomes" id="UP000298595"/>
    </source>
</evidence>
<sequence>MAAKAKPTAVNDPLKALRTKVQTLRRKVEGLGDEDDWRDWLAQIIGKRSLRAMSEGELKAVVRALHDAGAPRRPTGRRARFADTPQMKMIRGLWLDLADLEAVRDRTEAAIGAFVRRQTGQDVGRLDVASADRVIEALKSWRARVQEEPRS</sequence>
<dbReference type="KEGG" id="aare:D3093_30055"/>
<organism evidence="1 3">
    <name type="scientific">Azospirillum argentinense</name>
    <dbReference type="NCBI Taxonomy" id="2970906"/>
    <lineage>
        <taxon>Bacteria</taxon>
        <taxon>Pseudomonadati</taxon>
        <taxon>Pseudomonadota</taxon>
        <taxon>Alphaproteobacteria</taxon>
        <taxon>Rhodospirillales</taxon>
        <taxon>Azospirillaceae</taxon>
        <taxon>Azospirillum</taxon>
    </lineage>
</organism>
<dbReference type="KEGG" id="aare:D3093_26795"/>
<geneLocation type="plasmid" evidence="1 3">
    <name>p3</name>
</geneLocation>